<proteinExistence type="predicted"/>
<reference evidence="3" key="2">
    <citation type="submission" date="2017-05" db="EMBL/GenBank/DDBJ databases">
        <title>Improved OligoMM genomes.</title>
        <authorList>
            <person name="Garzetti D."/>
        </authorList>
    </citation>
    <scope>NUCLEOTIDE SEQUENCE [LARGE SCALE GENOMIC DNA]</scope>
    <source>
        <strain evidence="3">KB18</strain>
    </source>
</reference>
<dbReference type="AlphaFoldDB" id="A0A1Z2XRJ0"/>
<accession>A0A1Z2XRJ0</accession>
<dbReference type="Proteomes" id="UP000196710">
    <property type="component" value="Chromosome"/>
</dbReference>
<gene>
    <name evidence="1" type="ORF">ADH66_10520</name>
    <name evidence="2" type="ORF">I5Q82_00835</name>
</gene>
<name>A0A1Z2XRJ0_9FIRM</name>
<dbReference type="EMBL" id="CP021422">
    <property type="protein sequence ID" value="ASB41046.1"/>
    <property type="molecule type" value="Genomic_DNA"/>
</dbReference>
<evidence type="ECO:0000313" key="2">
    <source>
        <dbReference type="EMBL" id="QQR30326.1"/>
    </source>
</evidence>
<dbReference type="Proteomes" id="UP000596035">
    <property type="component" value="Chromosome"/>
</dbReference>
<reference evidence="2 4" key="3">
    <citation type="submission" date="2020-11" db="EMBL/GenBank/DDBJ databases">
        <title>Closed and high quality bacterial genomes of the OMM12 community.</title>
        <authorList>
            <person name="Marbouty M."/>
            <person name="Lamy-Besnier Q."/>
            <person name="Debarbieux L."/>
            <person name="Koszul R."/>
        </authorList>
    </citation>
    <scope>NUCLEOTIDE SEQUENCE [LARGE SCALE GENOMIC DNA]</scope>
    <source>
        <strain evidence="2 4">KB18</strain>
    </source>
</reference>
<evidence type="ECO:0000313" key="3">
    <source>
        <dbReference type="Proteomes" id="UP000196710"/>
    </source>
</evidence>
<evidence type="ECO:0000313" key="1">
    <source>
        <dbReference type="EMBL" id="ASB41046.1"/>
    </source>
</evidence>
<evidence type="ECO:0000313" key="4">
    <source>
        <dbReference type="Proteomes" id="UP000596035"/>
    </source>
</evidence>
<dbReference type="KEGG" id="amur:ADH66_10520"/>
<organism evidence="2 4">
    <name type="scientific">Acutalibacter muris</name>
    <dbReference type="NCBI Taxonomy" id="1796620"/>
    <lineage>
        <taxon>Bacteria</taxon>
        <taxon>Bacillati</taxon>
        <taxon>Bacillota</taxon>
        <taxon>Clostridia</taxon>
        <taxon>Eubacteriales</taxon>
        <taxon>Acutalibacteraceae</taxon>
        <taxon>Acutalibacter</taxon>
    </lineage>
</organism>
<keyword evidence="3" id="KW-1185">Reference proteome</keyword>
<sequence length="207" mass="22570">MSCISLDTRLQTLEETGCSDPTVLPKILQSWGSAPAYGFFPEGKQWEQMQRILSLDPDDGAVITYRQMSRAIQELCEAPFPGGSGSGMFVDAIALLGRAFADCRPASAPASNQRLPLSERLKAPDSHLKRRILALRTQAMALAVDGMTGGKPMDFSRFIHENIAVHYVPEDEGKIQIGEALHLAGELEAAAAACIRHYLLVLPFTMI</sequence>
<reference evidence="1" key="1">
    <citation type="journal article" date="2017" name="Genome Announc.">
        <title>High-Quality Whole-Genome Sequences of the Oligo-Mouse-Microbiota Bacterial Community.</title>
        <authorList>
            <person name="Garzetti D."/>
            <person name="Brugiroux S."/>
            <person name="Bunk B."/>
            <person name="Pukall R."/>
            <person name="McCoy K.D."/>
            <person name="Macpherson A.J."/>
            <person name="Stecher B."/>
        </authorList>
    </citation>
    <scope>NUCLEOTIDE SEQUENCE</scope>
    <source>
        <strain evidence="1">KB18</strain>
    </source>
</reference>
<dbReference type="EMBL" id="CP065321">
    <property type="protein sequence ID" value="QQR30326.1"/>
    <property type="molecule type" value="Genomic_DNA"/>
</dbReference>
<dbReference type="RefSeq" id="WP_066541065.1">
    <property type="nucleotide sequence ID" value="NZ_CP021422.1"/>
</dbReference>
<protein>
    <submittedName>
        <fullName evidence="2">Uncharacterized protein</fullName>
    </submittedName>
</protein>